<dbReference type="GO" id="GO:0036424">
    <property type="term" value="F:L-phosphoserine phosphatase activity"/>
    <property type="evidence" value="ECO:0007669"/>
    <property type="project" value="InterPro"/>
</dbReference>
<evidence type="ECO:0000256" key="3">
    <source>
        <dbReference type="ARBA" id="ARBA00009184"/>
    </source>
</evidence>
<dbReference type="AlphaFoldDB" id="A0A9Q9ATV4"/>
<dbReference type="EC" id="3.1.3.3" evidence="4"/>
<comment type="similarity">
    <text evidence="3">Belongs to the HAD-like hydrolase superfamily. SerB family.</text>
</comment>
<dbReference type="SUPFAM" id="SSF56784">
    <property type="entry name" value="HAD-like"/>
    <property type="match status" value="1"/>
</dbReference>
<keyword evidence="8" id="KW-0460">Magnesium</keyword>
<evidence type="ECO:0000313" key="12">
    <source>
        <dbReference type="EMBL" id="USW50636.1"/>
    </source>
</evidence>
<dbReference type="SFLD" id="SFLDG01136">
    <property type="entry name" value="C1.6:_Phosphoserine_Phosphatas"/>
    <property type="match status" value="1"/>
</dbReference>
<reference evidence="12" key="1">
    <citation type="submission" date="2022-06" db="EMBL/GenBank/DDBJ databases">
        <title>Complete genome sequences of two strains of the flax pathogen Septoria linicola.</title>
        <authorList>
            <person name="Lapalu N."/>
            <person name="Simon A."/>
            <person name="Demenou B."/>
            <person name="Paumier D."/>
            <person name="Guillot M.-P."/>
            <person name="Gout L."/>
            <person name="Valade R."/>
        </authorList>
    </citation>
    <scope>NUCLEOTIDE SEQUENCE</scope>
    <source>
        <strain evidence="12">SE15195</strain>
    </source>
</reference>
<dbReference type="PANTHER" id="PTHR43344:SF2">
    <property type="entry name" value="PHOSPHOSERINE PHOSPHATASE"/>
    <property type="match status" value="1"/>
</dbReference>
<keyword evidence="5" id="KW-0028">Amino-acid biosynthesis</keyword>
<evidence type="ECO:0000256" key="11">
    <source>
        <dbReference type="PIRSR" id="PIRSR604469-1"/>
    </source>
</evidence>
<dbReference type="NCBIfam" id="TIGR01488">
    <property type="entry name" value="HAD-SF-IB"/>
    <property type="match status" value="1"/>
</dbReference>
<comment type="pathway">
    <text evidence="2">Amino-acid biosynthesis; L-serine biosynthesis; L-serine from 3-phospho-D-glycerate: step 3/3.</text>
</comment>
<evidence type="ECO:0000256" key="10">
    <source>
        <dbReference type="ARBA" id="ARBA00031693"/>
    </source>
</evidence>
<evidence type="ECO:0000256" key="1">
    <source>
        <dbReference type="ARBA" id="ARBA00001946"/>
    </source>
</evidence>
<keyword evidence="9" id="KW-0718">Serine biosynthesis</keyword>
<dbReference type="InterPro" id="IPR036412">
    <property type="entry name" value="HAD-like_sf"/>
</dbReference>
<dbReference type="GO" id="GO:0000287">
    <property type="term" value="F:magnesium ion binding"/>
    <property type="evidence" value="ECO:0007669"/>
    <property type="project" value="TreeGrafter"/>
</dbReference>
<keyword evidence="7" id="KW-0378">Hydrolase</keyword>
<evidence type="ECO:0000256" key="5">
    <source>
        <dbReference type="ARBA" id="ARBA00022605"/>
    </source>
</evidence>
<name>A0A9Q9ATV4_9PEZI</name>
<evidence type="ECO:0000256" key="7">
    <source>
        <dbReference type="ARBA" id="ARBA00022801"/>
    </source>
</evidence>
<sequence length="375" mass="40821">MPSAALRHDLYGQVRDWEQNLYDAVGWTDNSMGEATAHSELVALIFAKDDLQPAEWQELFGSITDSYKRHSKDLDGVAIAHVCFLDQIPTSAASGRVGELRISATKPPTLRECKTFTDSQNLQALQKQHHVEILLQPGSLYAAHRTPGLAVFDMDSTLIQQEVIDELARAVGLYDQVAAITEAAMRGEEPYTDFEASLRARVGLLKGVPTTIWEQLKDGPITFTPGASELLRVLSKLGWKGAVLSGGFTPLAEWVKETLGLRYAYANHLVTDPALDQLTGELVDGKPIIHGLKKRELLLQIAKENGLEPENVIAVGDGSNDLPMMEVAGLGIAFNAKPKVQDAAPSKLNSKTLLDVLYILGYTKEEIDAALAAPS</sequence>
<protein>
    <recommendedName>
        <fullName evidence="4">phosphoserine phosphatase</fullName>
        <ecNumber evidence="4">3.1.3.3</ecNumber>
    </recommendedName>
    <alternativeName>
        <fullName evidence="10">O-phosphoserine phosphohydrolase</fullName>
    </alternativeName>
</protein>
<dbReference type="SFLD" id="SFLDS00003">
    <property type="entry name" value="Haloacid_Dehalogenase"/>
    <property type="match status" value="1"/>
</dbReference>
<dbReference type="InterPro" id="IPR004469">
    <property type="entry name" value="PSP"/>
</dbReference>
<dbReference type="NCBIfam" id="TIGR00338">
    <property type="entry name" value="serB"/>
    <property type="match status" value="1"/>
</dbReference>
<evidence type="ECO:0000313" key="13">
    <source>
        <dbReference type="Proteomes" id="UP001056384"/>
    </source>
</evidence>
<dbReference type="GO" id="GO:0006564">
    <property type="term" value="P:L-serine biosynthetic process"/>
    <property type="evidence" value="ECO:0007669"/>
    <property type="project" value="UniProtKB-KW"/>
</dbReference>
<keyword evidence="6" id="KW-0479">Metal-binding</keyword>
<dbReference type="InterPro" id="IPR050582">
    <property type="entry name" value="HAD-like_SerB"/>
</dbReference>
<dbReference type="Gene3D" id="3.40.50.1000">
    <property type="entry name" value="HAD superfamily/HAD-like"/>
    <property type="match status" value="1"/>
</dbReference>
<dbReference type="Proteomes" id="UP001056384">
    <property type="component" value="Chromosome 3"/>
</dbReference>
<dbReference type="SFLD" id="SFLDF00029">
    <property type="entry name" value="phosphoserine_phosphatase"/>
    <property type="match status" value="1"/>
</dbReference>
<proteinExistence type="inferred from homology"/>
<dbReference type="CDD" id="cd07500">
    <property type="entry name" value="HAD_PSP"/>
    <property type="match status" value="1"/>
</dbReference>
<keyword evidence="13" id="KW-1185">Reference proteome</keyword>
<evidence type="ECO:0000256" key="6">
    <source>
        <dbReference type="ARBA" id="ARBA00022723"/>
    </source>
</evidence>
<accession>A0A9Q9ATV4</accession>
<organism evidence="12 13">
    <name type="scientific">Septoria linicola</name>
    <dbReference type="NCBI Taxonomy" id="215465"/>
    <lineage>
        <taxon>Eukaryota</taxon>
        <taxon>Fungi</taxon>
        <taxon>Dikarya</taxon>
        <taxon>Ascomycota</taxon>
        <taxon>Pezizomycotina</taxon>
        <taxon>Dothideomycetes</taxon>
        <taxon>Dothideomycetidae</taxon>
        <taxon>Mycosphaerellales</taxon>
        <taxon>Mycosphaerellaceae</taxon>
        <taxon>Septoria</taxon>
    </lineage>
</organism>
<dbReference type="Pfam" id="PF00702">
    <property type="entry name" value="Hydrolase"/>
    <property type="match status" value="1"/>
</dbReference>
<dbReference type="EMBL" id="CP099420">
    <property type="protein sequence ID" value="USW50636.1"/>
    <property type="molecule type" value="Genomic_DNA"/>
</dbReference>
<comment type="cofactor">
    <cofactor evidence="1">
        <name>Mg(2+)</name>
        <dbReference type="ChEBI" id="CHEBI:18420"/>
    </cofactor>
</comment>
<gene>
    <name evidence="12" type="ORF">Slin15195_G039550</name>
</gene>
<dbReference type="PANTHER" id="PTHR43344">
    <property type="entry name" value="PHOSPHOSERINE PHOSPHATASE"/>
    <property type="match status" value="1"/>
</dbReference>
<dbReference type="SFLD" id="SFLDG01137">
    <property type="entry name" value="C1.6.1:_Phosphoserine_Phosphat"/>
    <property type="match status" value="1"/>
</dbReference>
<evidence type="ECO:0000256" key="8">
    <source>
        <dbReference type="ARBA" id="ARBA00022842"/>
    </source>
</evidence>
<feature type="active site" description="Proton donor" evidence="11">
    <location>
        <position position="155"/>
    </location>
</feature>
<dbReference type="GO" id="GO:0005737">
    <property type="term" value="C:cytoplasm"/>
    <property type="evidence" value="ECO:0007669"/>
    <property type="project" value="TreeGrafter"/>
</dbReference>
<dbReference type="InterPro" id="IPR023214">
    <property type="entry name" value="HAD_sf"/>
</dbReference>
<feature type="active site" description="Nucleophile" evidence="11">
    <location>
        <position position="153"/>
    </location>
</feature>
<evidence type="ECO:0000256" key="4">
    <source>
        <dbReference type="ARBA" id="ARBA00012640"/>
    </source>
</evidence>
<evidence type="ECO:0000256" key="2">
    <source>
        <dbReference type="ARBA" id="ARBA00005135"/>
    </source>
</evidence>
<evidence type="ECO:0000256" key="9">
    <source>
        <dbReference type="ARBA" id="ARBA00023299"/>
    </source>
</evidence>